<evidence type="ECO:0000256" key="1">
    <source>
        <dbReference type="SAM" id="MobiDB-lite"/>
    </source>
</evidence>
<accession>A0A3P3YEX3</accession>
<evidence type="ECO:0000313" key="3">
    <source>
        <dbReference type="Proteomes" id="UP000290189"/>
    </source>
</evidence>
<feature type="compositionally biased region" description="Basic residues" evidence="1">
    <location>
        <begin position="355"/>
        <end position="367"/>
    </location>
</feature>
<protein>
    <submittedName>
        <fullName evidence="2">Uncharacterized protein</fullName>
    </submittedName>
</protein>
<reference evidence="2 3" key="1">
    <citation type="submission" date="2018-03" db="EMBL/GenBank/DDBJ databases">
        <authorList>
            <person name="Fogelqvist J."/>
        </authorList>
    </citation>
    <scope>NUCLEOTIDE SEQUENCE [LARGE SCALE GENOMIC DNA]</scope>
</reference>
<geneLocation type="mitochondrion" evidence="2"/>
<name>A0A3P3YEX3_PLABS</name>
<keyword evidence="2" id="KW-0496">Mitochondrion</keyword>
<organism evidence="2 3">
    <name type="scientific">Plasmodiophora brassicae</name>
    <name type="common">Clubroot disease agent</name>
    <dbReference type="NCBI Taxonomy" id="37360"/>
    <lineage>
        <taxon>Eukaryota</taxon>
        <taxon>Sar</taxon>
        <taxon>Rhizaria</taxon>
        <taxon>Endomyxa</taxon>
        <taxon>Phytomyxea</taxon>
        <taxon>Plasmodiophorida</taxon>
        <taxon>Plasmodiophoridae</taxon>
        <taxon>Plasmodiophora</taxon>
    </lineage>
</organism>
<dbReference type="Proteomes" id="UP000290189">
    <property type="component" value="Unassembled WGS sequence"/>
</dbReference>
<dbReference type="EMBL" id="OVEO01000010">
    <property type="protein sequence ID" value="SPQ98733.1"/>
    <property type="molecule type" value="Genomic_DNA"/>
</dbReference>
<evidence type="ECO:0000313" key="2">
    <source>
        <dbReference type="EMBL" id="SPQ98733.1"/>
    </source>
</evidence>
<sequence length="367" mass="41319">MASSALKLDYVPRMTAWRRRGLAMYPPAYVRPKSRCATRTGVYDDLGPTAMTHDDQHVPFVAIHDDLHATPFGFRSDRPLSVDTVRFAMDRAKREGVFGNLVAFRCPFNIFERVSYNALDLLAESGIRFVADRALLPRSRVPSEKPTFIKIGSSFTPHDYVDLPSIIKAGLKEVIQIERHITKTGEMPGDVEEALQLGRRLAVEIDHLVNMYAWETALRERIRPTLKRIAGHFREFGNKRSLAWADKYATAFEVLIGRIGMAAELTAFRQNVQIYELLNNVCPTVAHIWCVERKALTILRAAGADVLFSPGILMNMEDDDRKVTKDDARIALKMIAKAPLMEFEQIAAASPAPPKAKRRRPRSTTGS</sequence>
<dbReference type="AlphaFoldDB" id="A0A3P3YEX3"/>
<proteinExistence type="predicted"/>
<gene>
    <name evidence="2" type="ORF">PLBR_LOCUS5948</name>
</gene>
<feature type="region of interest" description="Disordered" evidence="1">
    <location>
        <begin position="347"/>
        <end position="367"/>
    </location>
</feature>